<feature type="transmembrane region" description="Helical" evidence="1">
    <location>
        <begin position="103"/>
        <end position="121"/>
    </location>
</feature>
<dbReference type="Proteomes" id="UP000462066">
    <property type="component" value="Unassembled WGS sequence"/>
</dbReference>
<evidence type="ECO:0008006" key="4">
    <source>
        <dbReference type="Google" id="ProtNLM"/>
    </source>
</evidence>
<feature type="transmembrane region" description="Helical" evidence="1">
    <location>
        <begin position="16"/>
        <end position="34"/>
    </location>
</feature>
<protein>
    <recommendedName>
        <fullName evidence="4">ATP synthase subunit I</fullName>
    </recommendedName>
</protein>
<evidence type="ECO:0000256" key="1">
    <source>
        <dbReference type="SAM" id="Phobius"/>
    </source>
</evidence>
<reference evidence="2 3" key="1">
    <citation type="submission" date="2017-10" db="EMBL/GenBank/DDBJ databases">
        <title>Whole genome sequencing of Pseudoxanthomonas broegbernensis DSM 12573(T).</title>
        <authorList>
            <person name="Kumar S."/>
            <person name="Bansal K."/>
            <person name="Kaur A."/>
            <person name="Patil P."/>
            <person name="Sharma S."/>
            <person name="Patil P.B."/>
        </authorList>
    </citation>
    <scope>NUCLEOTIDE SEQUENCE [LARGE SCALE GENOMIC DNA]</scope>
    <source>
        <strain evidence="2 3">DSM 12573</strain>
    </source>
</reference>
<feature type="transmembrane region" description="Helical" evidence="1">
    <location>
        <begin position="74"/>
        <end position="97"/>
    </location>
</feature>
<gene>
    <name evidence="2" type="ORF">B1992_11115</name>
</gene>
<sequence>MLNSVAAGRRQARRAIAWQAAATLLVVLPCLWRGGLWPVAALAGGAAVMLAGGLAAWIALGGGVGGAGPAVARLLAGVLAKWLVVVAALALGMIGFGLPPPPMLAAAVAALVAQVSALALGR</sequence>
<evidence type="ECO:0000313" key="3">
    <source>
        <dbReference type="Proteomes" id="UP000462066"/>
    </source>
</evidence>
<evidence type="ECO:0000313" key="2">
    <source>
        <dbReference type="EMBL" id="KAF1685734.1"/>
    </source>
</evidence>
<keyword evidence="1" id="KW-1133">Transmembrane helix</keyword>
<comment type="caution">
    <text evidence="2">The sequence shown here is derived from an EMBL/GenBank/DDBJ whole genome shotgun (WGS) entry which is preliminary data.</text>
</comment>
<accession>A0A7V8K6E0</accession>
<feature type="transmembrane region" description="Helical" evidence="1">
    <location>
        <begin position="40"/>
        <end position="62"/>
    </location>
</feature>
<name>A0A7V8K6E0_9GAMM</name>
<dbReference type="AlphaFoldDB" id="A0A7V8K6E0"/>
<organism evidence="2 3">
    <name type="scientific">Pseudoxanthomonas broegbernensis</name>
    <dbReference type="NCBI Taxonomy" id="83619"/>
    <lineage>
        <taxon>Bacteria</taxon>
        <taxon>Pseudomonadati</taxon>
        <taxon>Pseudomonadota</taxon>
        <taxon>Gammaproteobacteria</taxon>
        <taxon>Lysobacterales</taxon>
        <taxon>Lysobacteraceae</taxon>
        <taxon>Pseudoxanthomonas</taxon>
    </lineage>
</organism>
<keyword evidence="1" id="KW-0812">Transmembrane</keyword>
<keyword evidence="1" id="KW-0472">Membrane</keyword>
<proteinExistence type="predicted"/>
<dbReference type="EMBL" id="MWIP01000011">
    <property type="protein sequence ID" value="KAF1685734.1"/>
    <property type="molecule type" value="Genomic_DNA"/>
</dbReference>
<keyword evidence="3" id="KW-1185">Reference proteome</keyword>
<dbReference type="RefSeq" id="WP_162311564.1">
    <property type="nucleotide sequence ID" value="NZ_JACHGU010000007.1"/>
</dbReference>